<dbReference type="Pfam" id="PF03683">
    <property type="entry name" value="UPF0175"/>
    <property type="match status" value="1"/>
</dbReference>
<dbReference type="AlphaFoldDB" id="A0A1D8TZY2"/>
<proteinExistence type="predicted"/>
<dbReference type="OrthoDB" id="531849at2"/>
<protein>
    <submittedName>
        <fullName evidence="1">Uncharacterized protein</fullName>
    </submittedName>
</protein>
<evidence type="ECO:0000313" key="2">
    <source>
        <dbReference type="Proteomes" id="UP000177870"/>
    </source>
</evidence>
<gene>
    <name evidence="1" type="ORF">BJP34_30120</name>
</gene>
<organism evidence="1 2">
    <name type="scientific">Moorena producens PAL-8-15-08-1</name>
    <dbReference type="NCBI Taxonomy" id="1458985"/>
    <lineage>
        <taxon>Bacteria</taxon>
        <taxon>Bacillati</taxon>
        <taxon>Cyanobacteriota</taxon>
        <taxon>Cyanophyceae</taxon>
        <taxon>Coleofasciculales</taxon>
        <taxon>Coleofasciculaceae</taxon>
        <taxon>Moorena</taxon>
    </lineage>
</organism>
<dbReference type="KEGG" id="mpro:BJP34_30120"/>
<dbReference type="RefSeq" id="WP_070395524.1">
    <property type="nucleotide sequence ID" value="NZ_CP017599.1"/>
</dbReference>
<dbReference type="EMBL" id="CP017599">
    <property type="protein sequence ID" value="AOX03133.1"/>
    <property type="molecule type" value="Genomic_DNA"/>
</dbReference>
<dbReference type="STRING" id="1458985.BJP34_30120"/>
<dbReference type="Proteomes" id="UP000177870">
    <property type="component" value="Chromosome"/>
</dbReference>
<dbReference type="InterPro" id="IPR005368">
    <property type="entry name" value="UPF0175"/>
</dbReference>
<evidence type="ECO:0000313" key="1">
    <source>
        <dbReference type="EMBL" id="AOX03133.1"/>
    </source>
</evidence>
<sequence>MEITIQLPDEIASQLQVGDLSRRILELIVADHYRQGQLGAAQVRRILNFSSRWETYQFLKEEKAYLPYTEADLDEDSKTLDNLFANPG</sequence>
<accession>A0A1D8TZY2</accession>
<name>A0A1D8TZY2_9CYAN</name>
<reference evidence="2" key="1">
    <citation type="submission" date="2016-10" db="EMBL/GenBank/DDBJ databases">
        <title>Comparative genomics uncovers the prolific and rare metabolic potential of the cyanobacterial genus Moorea.</title>
        <authorList>
            <person name="Leao T."/>
            <person name="Castelao G."/>
            <person name="Korobeynikov A."/>
            <person name="Monroe E.A."/>
            <person name="Podell S."/>
            <person name="Glukhov E."/>
            <person name="Allen E."/>
            <person name="Gerwick W.H."/>
            <person name="Gerwick L."/>
        </authorList>
    </citation>
    <scope>NUCLEOTIDE SEQUENCE [LARGE SCALE GENOMIC DNA]</scope>
    <source>
        <strain evidence="2">PAL-8-15-08-1</strain>
    </source>
</reference>